<keyword evidence="2" id="KW-0812">Transmembrane</keyword>
<feature type="domain" description="Syntaxin N-terminal" evidence="3">
    <location>
        <begin position="19"/>
        <end position="111"/>
    </location>
</feature>
<organism evidence="4 5">
    <name type="scientific">Podarcis lilfordi</name>
    <name type="common">Lilford's wall lizard</name>
    <dbReference type="NCBI Taxonomy" id="74358"/>
    <lineage>
        <taxon>Eukaryota</taxon>
        <taxon>Metazoa</taxon>
        <taxon>Chordata</taxon>
        <taxon>Craniata</taxon>
        <taxon>Vertebrata</taxon>
        <taxon>Euteleostomi</taxon>
        <taxon>Lepidosauria</taxon>
        <taxon>Squamata</taxon>
        <taxon>Bifurcata</taxon>
        <taxon>Unidentata</taxon>
        <taxon>Episquamata</taxon>
        <taxon>Laterata</taxon>
        <taxon>Lacertibaenia</taxon>
        <taxon>Lacertidae</taxon>
        <taxon>Podarcis</taxon>
    </lineage>
</organism>
<keyword evidence="2" id="KW-0472">Membrane</keyword>
<dbReference type="Proteomes" id="UP001178461">
    <property type="component" value="Chromosome 4"/>
</dbReference>
<gene>
    <name evidence="4" type="ORF">PODLI_1B019354</name>
</gene>
<proteinExistence type="predicted"/>
<protein>
    <recommendedName>
        <fullName evidence="3">Syntaxin N-terminal domain-containing protein</fullName>
    </recommendedName>
</protein>
<name>A0AA35KAF3_9SAUR</name>
<evidence type="ECO:0000259" key="3">
    <source>
        <dbReference type="Pfam" id="PF00804"/>
    </source>
</evidence>
<evidence type="ECO:0000256" key="1">
    <source>
        <dbReference type="SAM" id="Coils"/>
    </source>
</evidence>
<evidence type="ECO:0000313" key="5">
    <source>
        <dbReference type="Proteomes" id="UP001178461"/>
    </source>
</evidence>
<feature type="transmembrane region" description="Helical" evidence="2">
    <location>
        <begin position="235"/>
        <end position="263"/>
    </location>
</feature>
<dbReference type="InterPro" id="IPR006011">
    <property type="entry name" value="Syntaxin_N"/>
</dbReference>
<sequence>MSLTMEELSTTNEKLRYQISDLTETVAYLDSENQALLKDNSTIKGHNRSLQETADRFKAAMEEMQKKVEDIREKMDHTNARIHELDAQNKALAKANAELSKELREVTSQVALFEDYKAAQEKDLREMQNLSVEVKKYLKSLEDRLQETEHHYQAEKNNSSQLREKVGALLQLRQSQRNDIKDLQAQLETCVQQATILRLDQENRVQIGSLMHEIVEAKLVDVALQQSKSRKAMHWFWQVGKVLSVLVLGCVLLLTLALCYTYFFNHEFMAETLLAFLGEHNVNRIVQGFAHYLTWRNDGLLPF</sequence>
<dbReference type="Pfam" id="PF00804">
    <property type="entry name" value="Syntaxin"/>
    <property type="match status" value="1"/>
</dbReference>
<dbReference type="GO" id="GO:0016020">
    <property type="term" value="C:membrane"/>
    <property type="evidence" value="ECO:0007669"/>
    <property type="project" value="InterPro"/>
</dbReference>
<feature type="coiled-coil region" evidence="1">
    <location>
        <begin position="5"/>
        <end position="193"/>
    </location>
</feature>
<dbReference type="Gene3D" id="1.10.287.1490">
    <property type="match status" value="1"/>
</dbReference>
<accession>A0AA35KAF3</accession>
<evidence type="ECO:0000313" key="4">
    <source>
        <dbReference type="EMBL" id="CAI5773533.1"/>
    </source>
</evidence>
<keyword evidence="2" id="KW-1133">Transmembrane helix</keyword>
<keyword evidence="5" id="KW-1185">Reference proteome</keyword>
<dbReference type="EMBL" id="OX395129">
    <property type="protein sequence ID" value="CAI5773533.1"/>
    <property type="molecule type" value="Genomic_DNA"/>
</dbReference>
<evidence type="ECO:0000256" key="2">
    <source>
        <dbReference type="SAM" id="Phobius"/>
    </source>
</evidence>
<keyword evidence="1" id="KW-0175">Coiled coil</keyword>
<dbReference type="AlphaFoldDB" id="A0AA35KAF3"/>
<reference evidence="4" key="1">
    <citation type="submission" date="2022-12" db="EMBL/GenBank/DDBJ databases">
        <authorList>
            <person name="Alioto T."/>
            <person name="Alioto T."/>
            <person name="Gomez Garrido J."/>
        </authorList>
    </citation>
    <scope>NUCLEOTIDE SEQUENCE</scope>
</reference>